<accession>A0ABP8Y7Q9</accession>
<name>A0ABP8Y7Q9_9ACTN</name>
<evidence type="ECO:0008006" key="3">
    <source>
        <dbReference type="Google" id="ProtNLM"/>
    </source>
</evidence>
<dbReference type="EMBL" id="BAABKN010000001">
    <property type="protein sequence ID" value="GAA4722250.1"/>
    <property type="molecule type" value="Genomic_DNA"/>
</dbReference>
<reference evidence="2" key="1">
    <citation type="journal article" date="2019" name="Int. J. Syst. Evol. Microbiol.">
        <title>The Global Catalogue of Microorganisms (GCM) 10K type strain sequencing project: providing services to taxonomists for standard genome sequencing and annotation.</title>
        <authorList>
            <consortium name="The Broad Institute Genomics Platform"/>
            <consortium name="The Broad Institute Genome Sequencing Center for Infectious Disease"/>
            <person name="Wu L."/>
            <person name="Ma J."/>
        </authorList>
    </citation>
    <scope>NUCLEOTIDE SEQUENCE [LARGE SCALE GENOMIC DNA]</scope>
    <source>
        <strain evidence="2">JCM 18532</strain>
    </source>
</reference>
<dbReference type="RefSeq" id="WP_345524476.1">
    <property type="nucleotide sequence ID" value="NZ_BAABKN010000001.1"/>
</dbReference>
<dbReference type="Proteomes" id="UP001499882">
    <property type="component" value="Unassembled WGS sequence"/>
</dbReference>
<organism evidence="1 2">
    <name type="scientific">Nocardioides endophyticus</name>
    <dbReference type="NCBI Taxonomy" id="1353775"/>
    <lineage>
        <taxon>Bacteria</taxon>
        <taxon>Bacillati</taxon>
        <taxon>Actinomycetota</taxon>
        <taxon>Actinomycetes</taxon>
        <taxon>Propionibacteriales</taxon>
        <taxon>Nocardioidaceae</taxon>
        <taxon>Nocardioides</taxon>
    </lineage>
</organism>
<proteinExistence type="predicted"/>
<comment type="caution">
    <text evidence="1">The sequence shown here is derived from an EMBL/GenBank/DDBJ whole genome shotgun (WGS) entry which is preliminary data.</text>
</comment>
<sequence length="53" mass="5745">MENRGAAALPLREGGRERLEELLRSRGVRAGLAQRARIVLLSADGMKKAEIAS</sequence>
<keyword evidence="2" id="KW-1185">Reference proteome</keyword>
<evidence type="ECO:0000313" key="2">
    <source>
        <dbReference type="Proteomes" id="UP001499882"/>
    </source>
</evidence>
<protein>
    <recommendedName>
        <fullName evidence="3">IS630 family transposase</fullName>
    </recommendedName>
</protein>
<gene>
    <name evidence="1" type="ORF">GCM10023350_00380</name>
</gene>
<evidence type="ECO:0000313" key="1">
    <source>
        <dbReference type="EMBL" id="GAA4722250.1"/>
    </source>
</evidence>